<dbReference type="FunFam" id="2.40.110.10:FF:000009">
    <property type="entry name" value="Acyl-CoA dehydrogenase"/>
    <property type="match status" value="1"/>
</dbReference>
<evidence type="ECO:0000256" key="1">
    <source>
        <dbReference type="ARBA" id="ARBA00001974"/>
    </source>
</evidence>
<dbReference type="PANTHER" id="PTHR43884:SF12">
    <property type="entry name" value="ISOVALERYL-COA DEHYDROGENASE, MITOCHONDRIAL-RELATED"/>
    <property type="match status" value="1"/>
</dbReference>
<evidence type="ECO:0000256" key="3">
    <source>
        <dbReference type="ARBA" id="ARBA00022630"/>
    </source>
</evidence>
<evidence type="ECO:0000259" key="8">
    <source>
        <dbReference type="Pfam" id="PF02770"/>
    </source>
</evidence>
<keyword evidence="4 6" id="KW-0274">FAD</keyword>
<dbReference type="InterPro" id="IPR046373">
    <property type="entry name" value="Acyl-CoA_Oxase/DH_mid-dom_sf"/>
</dbReference>
<dbReference type="GO" id="GO:0050660">
    <property type="term" value="F:flavin adenine dinucleotide binding"/>
    <property type="evidence" value="ECO:0007669"/>
    <property type="project" value="InterPro"/>
</dbReference>
<dbReference type="Gene3D" id="2.40.110.10">
    <property type="entry name" value="Butyryl-CoA Dehydrogenase, subunit A, domain 2"/>
    <property type="match status" value="1"/>
</dbReference>
<name>A0A098BG83_9NOCA</name>
<evidence type="ECO:0000313" key="11">
    <source>
        <dbReference type="Proteomes" id="UP000042997"/>
    </source>
</evidence>
<evidence type="ECO:0000313" key="10">
    <source>
        <dbReference type="EMBL" id="CDZ87202.1"/>
    </source>
</evidence>
<dbReference type="Gene3D" id="1.10.540.10">
    <property type="entry name" value="Acyl-CoA dehydrogenase/oxidase, N-terminal domain"/>
    <property type="match status" value="1"/>
</dbReference>
<dbReference type="SUPFAM" id="SSF56645">
    <property type="entry name" value="Acyl-CoA dehydrogenase NM domain-like"/>
    <property type="match status" value="1"/>
</dbReference>
<evidence type="ECO:0000256" key="6">
    <source>
        <dbReference type="RuleBase" id="RU362125"/>
    </source>
</evidence>
<evidence type="ECO:0000259" key="9">
    <source>
        <dbReference type="Pfam" id="PF02771"/>
    </source>
</evidence>
<keyword evidence="3 6" id="KW-0285">Flavoprotein</keyword>
<feature type="domain" description="Acyl-CoA dehydrogenase/oxidase C-terminal" evidence="7">
    <location>
        <begin position="230"/>
        <end position="375"/>
    </location>
</feature>
<dbReference type="Gene3D" id="1.20.140.10">
    <property type="entry name" value="Butyryl-CoA Dehydrogenase, subunit A, domain 3"/>
    <property type="match status" value="1"/>
</dbReference>
<sequence>MVMFTEEHIAFRKMVRQFVDKEIQPYVDEWEAAGGFPAHELFSKLGALGLLGLEYDSAYGGQDADHLYTVVLREELGRIDAGGVAMAIGVQTDMATPSLHRFGSEELKQTYLAPAIAGTAVCSIAVTEADAGSDVARLRTRAVRDGDDWVINGSKLYITNGTQADWICLLARTSDESGAKGFSQIVVPTDLPGFAVSRKLDKLGMRSSDTAELTFTDVRVPVANTIGEIGRGFQQQMTQFQNERMSAAYDRVGGLQQALDRTRDYLKHRTAFGKALIDNQHLAFRLAELYARLDMLRQYNYACAEAYMRGEDTTRYATVAKLEIGRLSRDVAATCLQYHGGIGYMEETWTARFLRDMTLTSIGGGADEVMLQVLTKLDGLHT</sequence>
<feature type="domain" description="Acyl-CoA oxidase/dehydrogenase middle" evidence="8">
    <location>
        <begin position="124"/>
        <end position="218"/>
    </location>
</feature>
<organism evidence="10 11">
    <name type="scientific">Rhodococcus ruber</name>
    <dbReference type="NCBI Taxonomy" id="1830"/>
    <lineage>
        <taxon>Bacteria</taxon>
        <taxon>Bacillati</taxon>
        <taxon>Actinomycetota</taxon>
        <taxon>Actinomycetes</taxon>
        <taxon>Mycobacteriales</taxon>
        <taxon>Nocardiaceae</taxon>
        <taxon>Rhodococcus</taxon>
    </lineage>
</organism>
<evidence type="ECO:0000256" key="5">
    <source>
        <dbReference type="ARBA" id="ARBA00023002"/>
    </source>
</evidence>
<dbReference type="EMBL" id="CCSD01000032">
    <property type="protein sequence ID" value="CDZ87202.1"/>
    <property type="molecule type" value="Genomic_DNA"/>
</dbReference>
<dbReference type="InterPro" id="IPR037069">
    <property type="entry name" value="AcylCoA_DH/ox_N_sf"/>
</dbReference>
<comment type="similarity">
    <text evidence="2 6">Belongs to the acyl-CoA dehydrogenase family.</text>
</comment>
<dbReference type="InterPro" id="IPR009100">
    <property type="entry name" value="AcylCoA_DH/oxidase_NM_dom_sf"/>
</dbReference>
<gene>
    <name evidence="10" type="primary">acdh</name>
    <name evidence="10" type="ORF">RHRU231_230030</name>
</gene>
<dbReference type="AlphaFoldDB" id="A0A098BG83"/>
<reference evidence="10 11" key="1">
    <citation type="journal article" date="2014" name="Genome Announc.">
        <title>Draft Genome Sequence of Propane- and Butane-Oxidizing Actinobacterium Rhodococcus ruber IEGM 231.</title>
        <authorList>
            <person name="Ivshina I.B."/>
            <person name="Kuyukina M.S."/>
            <person name="Krivoruchko A.V."/>
            <person name="Barbe V."/>
            <person name="Fischer C."/>
        </authorList>
    </citation>
    <scope>NUCLEOTIDE SEQUENCE [LARGE SCALE GENOMIC DNA]</scope>
</reference>
<dbReference type="InterPro" id="IPR009075">
    <property type="entry name" value="AcylCo_DH/oxidase_C"/>
</dbReference>
<dbReference type="GO" id="GO:0008470">
    <property type="term" value="F:3-methylbutanoyl-CoA dehydrogenase activity"/>
    <property type="evidence" value="ECO:0007669"/>
    <property type="project" value="UniProtKB-EC"/>
</dbReference>
<dbReference type="Pfam" id="PF02771">
    <property type="entry name" value="Acyl-CoA_dh_N"/>
    <property type="match status" value="1"/>
</dbReference>
<dbReference type="InterPro" id="IPR006091">
    <property type="entry name" value="Acyl-CoA_Oxase/DH_mid-dom"/>
</dbReference>
<dbReference type="Pfam" id="PF00441">
    <property type="entry name" value="Acyl-CoA_dh_1"/>
    <property type="match status" value="1"/>
</dbReference>
<dbReference type="SUPFAM" id="SSF47203">
    <property type="entry name" value="Acyl-CoA dehydrogenase C-terminal domain-like"/>
    <property type="match status" value="1"/>
</dbReference>
<feature type="domain" description="Acyl-CoA dehydrogenase/oxidase N-terminal" evidence="9">
    <location>
        <begin position="5"/>
        <end position="118"/>
    </location>
</feature>
<comment type="cofactor">
    <cofactor evidence="1 6">
        <name>FAD</name>
        <dbReference type="ChEBI" id="CHEBI:57692"/>
    </cofactor>
</comment>
<keyword evidence="5 6" id="KW-0560">Oxidoreductase</keyword>
<dbReference type="OrthoDB" id="3176804at2"/>
<dbReference type="PROSITE" id="PS00073">
    <property type="entry name" value="ACYL_COA_DH_2"/>
    <property type="match status" value="1"/>
</dbReference>
<dbReference type="PANTHER" id="PTHR43884">
    <property type="entry name" value="ACYL-COA DEHYDROGENASE"/>
    <property type="match status" value="1"/>
</dbReference>
<evidence type="ECO:0000256" key="4">
    <source>
        <dbReference type="ARBA" id="ARBA00022827"/>
    </source>
</evidence>
<dbReference type="Pfam" id="PF02770">
    <property type="entry name" value="Acyl-CoA_dh_M"/>
    <property type="match status" value="1"/>
</dbReference>
<dbReference type="Proteomes" id="UP000042997">
    <property type="component" value="Unassembled WGS sequence"/>
</dbReference>
<proteinExistence type="inferred from homology"/>
<accession>A0A098BG83</accession>
<dbReference type="InterPro" id="IPR036250">
    <property type="entry name" value="AcylCo_DH-like_C"/>
</dbReference>
<dbReference type="InterPro" id="IPR013786">
    <property type="entry name" value="AcylCoA_DH/ox_N"/>
</dbReference>
<protein>
    <submittedName>
        <fullName evidence="10">Putative acyl coa dehydrogenase 6</fullName>
        <ecNumber evidence="10">1.3.8.4</ecNumber>
    </submittedName>
</protein>
<evidence type="ECO:0000256" key="2">
    <source>
        <dbReference type="ARBA" id="ARBA00009347"/>
    </source>
</evidence>
<evidence type="ECO:0000259" key="7">
    <source>
        <dbReference type="Pfam" id="PF00441"/>
    </source>
</evidence>
<dbReference type="EC" id="1.3.8.4" evidence="10"/>
<dbReference type="InterPro" id="IPR006089">
    <property type="entry name" value="Acyl-CoA_DH_CS"/>
</dbReference>